<sequence length="108" mass="11860">MVTSLKLGLGPERNLLAATPEHARQVILDFPVIDNDELAKIQHIDPRPGSSLTTTLKGLYRVDKGPRAMEKRINALCKEVDEAIEGARSSSCSPTATRPPTWPPSRRC</sequence>
<dbReference type="Gene3D" id="3.20.20.70">
    <property type="entry name" value="Aldolase class I"/>
    <property type="match status" value="1"/>
</dbReference>
<proteinExistence type="predicted"/>
<gene>
    <name evidence="3" type="ORF">GCM10025867_28810</name>
</gene>
<dbReference type="Proteomes" id="UP001321486">
    <property type="component" value="Chromosome"/>
</dbReference>
<reference evidence="4" key="1">
    <citation type="journal article" date="2019" name="Int. J. Syst. Evol. Microbiol.">
        <title>The Global Catalogue of Microorganisms (GCM) 10K type strain sequencing project: providing services to taxonomists for standard genome sequencing and annotation.</title>
        <authorList>
            <consortium name="The Broad Institute Genomics Platform"/>
            <consortium name="The Broad Institute Genome Sequencing Center for Infectious Disease"/>
            <person name="Wu L."/>
            <person name="Ma J."/>
        </authorList>
    </citation>
    <scope>NUCLEOTIDE SEQUENCE [LARGE SCALE GENOMIC DNA]</scope>
    <source>
        <strain evidence="4">NBRC 108728</strain>
    </source>
</reference>
<organism evidence="3 4">
    <name type="scientific">Frondihabitans sucicola</name>
    <dbReference type="NCBI Taxonomy" id="1268041"/>
    <lineage>
        <taxon>Bacteria</taxon>
        <taxon>Bacillati</taxon>
        <taxon>Actinomycetota</taxon>
        <taxon>Actinomycetes</taxon>
        <taxon>Micrococcales</taxon>
        <taxon>Microbacteriaceae</taxon>
        <taxon>Frondihabitans</taxon>
    </lineage>
</organism>
<dbReference type="EMBL" id="AP027732">
    <property type="protein sequence ID" value="BDZ50640.1"/>
    <property type="molecule type" value="Genomic_DNA"/>
</dbReference>
<dbReference type="SUPFAM" id="SSF51395">
    <property type="entry name" value="FMN-linked oxidoreductases"/>
    <property type="match status" value="1"/>
</dbReference>
<protein>
    <recommendedName>
        <fullName evidence="2">Glutamate synthase central-N domain-containing protein</fullName>
    </recommendedName>
</protein>
<evidence type="ECO:0000313" key="4">
    <source>
        <dbReference type="Proteomes" id="UP001321486"/>
    </source>
</evidence>
<dbReference type="Pfam" id="PF04898">
    <property type="entry name" value="Glu_syn_central"/>
    <property type="match status" value="1"/>
</dbReference>
<evidence type="ECO:0000259" key="2">
    <source>
        <dbReference type="Pfam" id="PF04898"/>
    </source>
</evidence>
<dbReference type="InterPro" id="IPR013785">
    <property type="entry name" value="Aldolase_TIM"/>
</dbReference>
<feature type="region of interest" description="Disordered" evidence="1">
    <location>
        <begin position="87"/>
        <end position="108"/>
    </location>
</feature>
<accession>A0ABN6Y430</accession>
<feature type="compositionally biased region" description="Polar residues" evidence="1">
    <location>
        <begin position="88"/>
        <end position="98"/>
    </location>
</feature>
<dbReference type="InterPro" id="IPR006982">
    <property type="entry name" value="Glu_synth_centr_N"/>
</dbReference>
<feature type="domain" description="Glutamate synthase central-N" evidence="2">
    <location>
        <begin position="1"/>
        <end position="86"/>
    </location>
</feature>
<evidence type="ECO:0000313" key="3">
    <source>
        <dbReference type="EMBL" id="BDZ50640.1"/>
    </source>
</evidence>
<keyword evidence="4" id="KW-1185">Reference proteome</keyword>
<name>A0ABN6Y430_9MICO</name>
<evidence type="ECO:0000256" key="1">
    <source>
        <dbReference type="SAM" id="MobiDB-lite"/>
    </source>
</evidence>